<dbReference type="Pfam" id="PF01782">
    <property type="entry name" value="RimM"/>
    <property type="match status" value="1"/>
</dbReference>
<dbReference type="GO" id="GO:0005737">
    <property type="term" value="C:cytoplasm"/>
    <property type="evidence" value="ECO:0007669"/>
    <property type="project" value="UniProtKB-SubCell"/>
</dbReference>
<dbReference type="InterPro" id="IPR011033">
    <property type="entry name" value="PRC_barrel-like_sf"/>
</dbReference>
<name>A0A6N2R356_9FIRM</name>
<dbReference type="Gene3D" id="2.30.30.240">
    <property type="entry name" value="PRC-barrel domain"/>
    <property type="match status" value="1"/>
</dbReference>
<dbReference type="InterPro" id="IPR009000">
    <property type="entry name" value="Transl_B-barrel_sf"/>
</dbReference>
<dbReference type="EMBL" id="CACRSL010000003">
    <property type="protein sequence ID" value="VYS74470.1"/>
    <property type="molecule type" value="Genomic_DNA"/>
</dbReference>
<evidence type="ECO:0000256" key="4">
    <source>
        <dbReference type="ARBA" id="ARBA00023186"/>
    </source>
</evidence>
<evidence type="ECO:0000256" key="3">
    <source>
        <dbReference type="ARBA" id="ARBA00022552"/>
    </source>
</evidence>
<keyword evidence="1 5" id="KW-0963">Cytoplasm</keyword>
<dbReference type="InterPro" id="IPR011961">
    <property type="entry name" value="RimM"/>
</dbReference>
<dbReference type="AlphaFoldDB" id="A0A6N2R356"/>
<dbReference type="HAMAP" id="MF_00014">
    <property type="entry name" value="Ribosome_mat_RimM"/>
    <property type="match status" value="1"/>
</dbReference>
<evidence type="ECO:0000313" key="8">
    <source>
        <dbReference type="EMBL" id="VYS74470.1"/>
    </source>
</evidence>
<organism evidence="8">
    <name type="scientific">uncultured Anaerotruncus sp</name>
    <dbReference type="NCBI Taxonomy" id="905011"/>
    <lineage>
        <taxon>Bacteria</taxon>
        <taxon>Bacillati</taxon>
        <taxon>Bacillota</taxon>
        <taxon>Clostridia</taxon>
        <taxon>Eubacteriales</taxon>
        <taxon>Oscillospiraceae</taxon>
        <taxon>Anaerotruncus</taxon>
        <taxon>environmental samples</taxon>
    </lineage>
</organism>
<comment type="subcellular location">
    <subcellularLocation>
        <location evidence="5">Cytoplasm</location>
    </subcellularLocation>
</comment>
<dbReference type="InterPro" id="IPR056792">
    <property type="entry name" value="PRC_RimM"/>
</dbReference>
<dbReference type="SUPFAM" id="SSF50346">
    <property type="entry name" value="PRC-barrel domain"/>
    <property type="match status" value="1"/>
</dbReference>
<dbReference type="NCBIfam" id="TIGR02273">
    <property type="entry name" value="16S_RimM"/>
    <property type="match status" value="1"/>
</dbReference>
<keyword evidence="2 5" id="KW-0690">Ribosome biogenesis</keyword>
<dbReference type="SUPFAM" id="SSF50447">
    <property type="entry name" value="Translation proteins"/>
    <property type="match status" value="1"/>
</dbReference>
<dbReference type="GO" id="GO:0042274">
    <property type="term" value="P:ribosomal small subunit biogenesis"/>
    <property type="evidence" value="ECO:0007669"/>
    <property type="project" value="UniProtKB-UniRule"/>
</dbReference>
<keyword evidence="3 5" id="KW-0698">rRNA processing</keyword>
<feature type="domain" description="Ribosome maturation factor RimM PRC barrel" evidence="7">
    <location>
        <begin position="98"/>
        <end position="165"/>
    </location>
</feature>
<gene>
    <name evidence="5 8" type="primary">rimM</name>
    <name evidence="8" type="ORF">AULFYP135_00142</name>
</gene>
<dbReference type="GO" id="GO:0005840">
    <property type="term" value="C:ribosome"/>
    <property type="evidence" value="ECO:0007669"/>
    <property type="project" value="InterPro"/>
</dbReference>
<evidence type="ECO:0000259" key="6">
    <source>
        <dbReference type="Pfam" id="PF01782"/>
    </source>
</evidence>
<comment type="similarity">
    <text evidence="5">Belongs to the RimM family.</text>
</comment>
<keyword evidence="4 5" id="KW-0143">Chaperone</keyword>
<dbReference type="PANTHER" id="PTHR33692:SF1">
    <property type="entry name" value="RIBOSOME MATURATION FACTOR RIMM"/>
    <property type="match status" value="1"/>
</dbReference>
<dbReference type="InterPro" id="IPR036976">
    <property type="entry name" value="RimM_N_sf"/>
</dbReference>
<evidence type="ECO:0000259" key="7">
    <source>
        <dbReference type="Pfam" id="PF24986"/>
    </source>
</evidence>
<dbReference type="Gene3D" id="2.40.30.60">
    <property type="entry name" value="RimM"/>
    <property type="match status" value="1"/>
</dbReference>
<evidence type="ECO:0000256" key="2">
    <source>
        <dbReference type="ARBA" id="ARBA00022517"/>
    </source>
</evidence>
<dbReference type="PANTHER" id="PTHR33692">
    <property type="entry name" value="RIBOSOME MATURATION FACTOR RIMM"/>
    <property type="match status" value="1"/>
</dbReference>
<sequence>MKLEFLECGEVVTTHGIKGELKVYPWSDTPDFLKEFRTVYTDGGKTPWTITSCRAQKNMTLLKLKGIETIEEAVKLRGKTLYIRRADAKLEEGDYFIQELIGLSVVDRDTGRVYGTLTDVSQTGANDVYHITDGEGQEWLIPAIPQVIQSVDLEGEKMIITPLEGLFDEMEEVND</sequence>
<feature type="domain" description="RimM N-terminal" evidence="6">
    <location>
        <begin position="8"/>
        <end position="86"/>
    </location>
</feature>
<evidence type="ECO:0000256" key="1">
    <source>
        <dbReference type="ARBA" id="ARBA00022490"/>
    </source>
</evidence>
<dbReference type="Pfam" id="PF24986">
    <property type="entry name" value="PRC_RimM"/>
    <property type="match status" value="1"/>
</dbReference>
<comment type="subunit">
    <text evidence="5">Binds ribosomal protein uS19.</text>
</comment>
<dbReference type="InterPro" id="IPR002676">
    <property type="entry name" value="RimM_N"/>
</dbReference>
<comment type="domain">
    <text evidence="5">The PRC barrel domain binds ribosomal protein uS19.</text>
</comment>
<protein>
    <recommendedName>
        <fullName evidence="5">Ribosome maturation factor RimM</fullName>
    </recommendedName>
</protein>
<reference evidence="8" key="1">
    <citation type="submission" date="2019-11" db="EMBL/GenBank/DDBJ databases">
        <authorList>
            <person name="Feng L."/>
        </authorList>
    </citation>
    <scope>NUCLEOTIDE SEQUENCE</scope>
    <source>
        <strain evidence="8">AundefinedLFYP135</strain>
    </source>
</reference>
<dbReference type="GO" id="GO:0043022">
    <property type="term" value="F:ribosome binding"/>
    <property type="evidence" value="ECO:0007669"/>
    <property type="project" value="InterPro"/>
</dbReference>
<dbReference type="GO" id="GO:0006364">
    <property type="term" value="P:rRNA processing"/>
    <property type="evidence" value="ECO:0007669"/>
    <property type="project" value="UniProtKB-UniRule"/>
</dbReference>
<accession>A0A6N2R356</accession>
<evidence type="ECO:0000256" key="5">
    <source>
        <dbReference type="HAMAP-Rule" id="MF_00014"/>
    </source>
</evidence>
<comment type="function">
    <text evidence="5">An accessory protein needed during the final step in the assembly of 30S ribosomal subunit, possibly for assembly of the head region. Essential for efficient processing of 16S rRNA. May be needed both before and after RbfA during the maturation of 16S rRNA. It has affinity for free ribosomal 30S subunits but not for 70S ribosomes.</text>
</comment>
<proteinExistence type="inferred from homology"/>